<protein>
    <submittedName>
        <fullName evidence="2">Uncharacterized protein</fullName>
    </submittedName>
</protein>
<name>A0A918Q259_9ACTN</name>
<evidence type="ECO:0000313" key="2">
    <source>
        <dbReference type="EMBL" id="GGZ28706.1"/>
    </source>
</evidence>
<gene>
    <name evidence="2" type="ORF">GCM10010387_22730</name>
</gene>
<reference evidence="2" key="2">
    <citation type="submission" date="2020-09" db="EMBL/GenBank/DDBJ databases">
        <authorList>
            <person name="Sun Q."/>
            <person name="Ohkuma M."/>
        </authorList>
    </citation>
    <scope>NUCLEOTIDE SEQUENCE</scope>
    <source>
        <strain evidence="2">JCM 4988</strain>
    </source>
</reference>
<feature type="region of interest" description="Disordered" evidence="1">
    <location>
        <begin position="14"/>
        <end position="71"/>
    </location>
</feature>
<reference evidence="2" key="1">
    <citation type="journal article" date="2014" name="Int. J. Syst. Evol. Microbiol.">
        <title>Complete genome sequence of Corynebacterium casei LMG S-19264T (=DSM 44701T), isolated from a smear-ripened cheese.</title>
        <authorList>
            <consortium name="US DOE Joint Genome Institute (JGI-PGF)"/>
            <person name="Walter F."/>
            <person name="Albersmeier A."/>
            <person name="Kalinowski J."/>
            <person name="Ruckert C."/>
        </authorList>
    </citation>
    <scope>NUCLEOTIDE SEQUENCE</scope>
    <source>
        <strain evidence="2">JCM 4988</strain>
    </source>
</reference>
<proteinExistence type="predicted"/>
<accession>A0A918Q259</accession>
<evidence type="ECO:0000313" key="3">
    <source>
        <dbReference type="Proteomes" id="UP000630936"/>
    </source>
</evidence>
<dbReference type="EMBL" id="BMWG01000004">
    <property type="protein sequence ID" value="GGZ28706.1"/>
    <property type="molecule type" value="Genomic_DNA"/>
</dbReference>
<dbReference type="AlphaFoldDB" id="A0A918Q259"/>
<organism evidence="2 3">
    <name type="scientific">Streptomyces inusitatus</name>
    <dbReference type="NCBI Taxonomy" id="68221"/>
    <lineage>
        <taxon>Bacteria</taxon>
        <taxon>Bacillati</taxon>
        <taxon>Actinomycetota</taxon>
        <taxon>Actinomycetes</taxon>
        <taxon>Kitasatosporales</taxon>
        <taxon>Streptomycetaceae</taxon>
        <taxon>Streptomyces</taxon>
    </lineage>
</organism>
<comment type="caution">
    <text evidence="2">The sequence shown here is derived from an EMBL/GenBank/DDBJ whole genome shotgun (WGS) entry which is preliminary data.</text>
</comment>
<keyword evidence="3" id="KW-1185">Reference proteome</keyword>
<dbReference type="Proteomes" id="UP000630936">
    <property type="component" value="Unassembled WGS sequence"/>
</dbReference>
<evidence type="ECO:0000256" key="1">
    <source>
        <dbReference type="SAM" id="MobiDB-lite"/>
    </source>
</evidence>
<sequence length="71" mass="6907">MVLLGQSVGTLIGVTGAWWSRPPSAPCSSRTSAADPSLASPLNEGTSAGEGKSEGGGPEPEEKAVDGAAAP</sequence>